<evidence type="ECO:0000256" key="8">
    <source>
        <dbReference type="SAM" id="MobiDB-lite"/>
    </source>
</evidence>
<organism evidence="9 10">
    <name type="scientific">Terrimicrobium sacchariphilum</name>
    <dbReference type="NCBI Taxonomy" id="690879"/>
    <lineage>
        <taxon>Bacteria</taxon>
        <taxon>Pseudomonadati</taxon>
        <taxon>Verrucomicrobiota</taxon>
        <taxon>Terrimicrobiia</taxon>
        <taxon>Terrimicrobiales</taxon>
        <taxon>Terrimicrobiaceae</taxon>
        <taxon>Terrimicrobium</taxon>
    </lineage>
</organism>
<comment type="catalytic activity">
    <reaction evidence="6">
        <text>a 2'-deoxycytidine in DNA + S-adenosyl-L-methionine = a 5-methyl-2'-deoxycytidine in DNA + S-adenosyl-L-homocysteine + H(+)</text>
        <dbReference type="Rhea" id="RHEA:13681"/>
        <dbReference type="Rhea" id="RHEA-COMP:11369"/>
        <dbReference type="Rhea" id="RHEA-COMP:11370"/>
        <dbReference type="ChEBI" id="CHEBI:15378"/>
        <dbReference type="ChEBI" id="CHEBI:57856"/>
        <dbReference type="ChEBI" id="CHEBI:59789"/>
        <dbReference type="ChEBI" id="CHEBI:85452"/>
        <dbReference type="ChEBI" id="CHEBI:85454"/>
        <dbReference type="EC" id="2.1.1.37"/>
    </reaction>
</comment>
<feature type="active site" evidence="7">
    <location>
        <position position="88"/>
    </location>
</feature>
<keyword evidence="4 7" id="KW-0949">S-adenosyl-L-methionine</keyword>
<accession>A0A146GES2</accession>
<dbReference type="PROSITE" id="PS51679">
    <property type="entry name" value="SAM_MT_C5"/>
    <property type="match status" value="1"/>
</dbReference>
<keyword evidence="10" id="KW-1185">Reference proteome</keyword>
<evidence type="ECO:0000256" key="3">
    <source>
        <dbReference type="ARBA" id="ARBA00022679"/>
    </source>
</evidence>
<gene>
    <name evidence="9" type="ORF">TSACC_3674</name>
</gene>
<dbReference type="OrthoDB" id="9813719at2"/>
<keyword evidence="5" id="KW-0680">Restriction system</keyword>
<evidence type="ECO:0000256" key="6">
    <source>
        <dbReference type="ARBA" id="ARBA00047422"/>
    </source>
</evidence>
<keyword evidence="3 7" id="KW-0808">Transferase</keyword>
<dbReference type="GO" id="GO:0009307">
    <property type="term" value="P:DNA restriction-modification system"/>
    <property type="evidence" value="ECO:0007669"/>
    <property type="project" value="UniProtKB-KW"/>
</dbReference>
<name>A0A146GES2_TERSA</name>
<dbReference type="InterPro" id="IPR001525">
    <property type="entry name" value="C5_MeTfrase"/>
</dbReference>
<dbReference type="InterPro" id="IPR050390">
    <property type="entry name" value="C5-Methyltransferase"/>
</dbReference>
<evidence type="ECO:0000256" key="1">
    <source>
        <dbReference type="ARBA" id="ARBA00011975"/>
    </source>
</evidence>
<reference evidence="10" key="1">
    <citation type="journal article" date="2017" name="Genome Announc.">
        <title>Draft Genome Sequence of Terrimicrobium sacchariphilum NM-5T, a Facultative Anaerobic Soil Bacterium of the Class Spartobacteria.</title>
        <authorList>
            <person name="Qiu Y.L."/>
            <person name="Tourlousse D.M."/>
            <person name="Matsuura N."/>
            <person name="Ohashi A."/>
            <person name="Sekiguchi Y."/>
        </authorList>
    </citation>
    <scope>NUCLEOTIDE SEQUENCE [LARGE SCALE GENOMIC DNA]</scope>
    <source>
        <strain evidence="10">NM-5</strain>
    </source>
</reference>
<dbReference type="InParanoid" id="A0A146GES2"/>
<evidence type="ECO:0000256" key="2">
    <source>
        <dbReference type="ARBA" id="ARBA00022603"/>
    </source>
</evidence>
<dbReference type="GO" id="GO:0044027">
    <property type="term" value="P:negative regulation of gene expression via chromosomal CpG island methylation"/>
    <property type="evidence" value="ECO:0007669"/>
    <property type="project" value="TreeGrafter"/>
</dbReference>
<dbReference type="Gene3D" id="3.90.120.10">
    <property type="entry name" value="DNA Methylase, subunit A, domain 2"/>
    <property type="match status" value="1"/>
</dbReference>
<dbReference type="PANTHER" id="PTHR10629:SF52">
    <property type="entry name" value="DNA (CYTOSINE-5)-METHYLTRANSFERASE 1"/>
    <property type="match status" value="1"/>
</dbReference>
<dbReference type="STRING" id="690879.TSACC_3674"/>
<dbReference type="EC" id="2.1.1.37" evidence="1"/>
<dbReference type="EMBL" id="BDCO01000003">
    <property type="protein sequence ID" value="GAT35603.1"/>
    <property type="molecule type" value="Genomic_DNA"/>
</dbReference>
<dbReference type="SUPFAM" id="SSF53335">
    <property type="entry name" value="S-adenosyl-L-methionine-dependent methyltransferases"/>
    <property type="match status" value="1"/>
</dbReference>
<dbReference type="GO" id="GO:0003886">
    <property type="term" value="F:DNA (cytosine-5-)-methyltransferase activity"/>
    <property type="evidence" value="ECO:0007669"/>
    <property type="project" value="UniProtKB-EC"/>
</dbReference>
<dbReference type="Proteomes" id="UP000076023">
    <property type="component" value="Unassembled WGS sequence"/>
</dbReference>
<evidence type="ECO:0000256" key="5">
    <source>
        <dbReference type="ARBA" id="ARBA00022747"/>
    </source>
</evidence>
<comment type="caution">
    <text evidence="9">The sequence shown here is derived from an EMBL/GenBank/DDBJ whole genome shotgun (WGS) entry which is preliminary data.</text>
</comment>
<evidence type="ECO:0000256" key="4">
    <source>
        <dbReference type="ARBA" id="ARBA00022691"/>
    </source>
</evidence>
<dbReference type="InterPro" id="IPR029063">
    <property type="entry name" value="SAM-dependent_MTases_sf"/>
</dbReference>
<dbReference type="PRINTS" id="PR00105">
    <property type="entry name" value="C5METTRFRASE"/>
</dbReference>
<evidence type="ECO:0000256" key="7">
    <source>
        <dbReference type="PROSITE-ProRule" id="PRU01016"/>
    </source>
</evidence>
<evidence type="ECO:0000313" key="9">
    <source>
        <dbReference type="EMBL" id="GAT35603.1"/>
    </source>
</evidence>
<dbReference type="PANTHER" id="PTHR10629">
    <property type="entry name" value="CYTOSINE-SPECIFIC METHYLTRANSFERASE"/>
    <property type="match status" value="1"/>
</dbReference>
<sequence>MIRDQFRLDLNDELIVDNFAGGGGASTGIELGIGRNVDIAINHNEEACDMHAANHPQTRHYCEDVFSIDPLEVTNGRPVGLAWFSPDCKHFSKAKGGKPRSKKIRGLAWVMIRWAATVSPRVMILENVEEFRTWGPLLADGSPCKKRAGQTFRSFVRQLEKLGYAVEHRELRACDYGAPTIRKRLFLIARRDGRPIVWPEPTHGAPNSEGVRAGRLLPWRTAAECIDWSIPTRSIFERERPLAEATMRRIARGIQKFVIDSPTPFIVKVNHGASEGFRGQSLGDPLQTITSKHGYGMATPFVARVAHGERDKTGKKRGRGEHPTEEPLPTVLASPEFSLVTPFVTEHANSSNQRNIALDEPLRTQCANVKGGHFAVAAATLVQTGYGEREGQAPRAPGIEKPLGTAVAGGQKHAVVSATLIGAGGPTYGGKPKPVDQPHGTMTTENHTALCTAFLAKHQSERHEGEVQGAPLDGAAPTVKTRDSNAIVTANIVRQFGESVGSSTSAPVGTVTAGGGGKTGLVTSHLAKLKGTCQHGQASDEPLHTVQAGGLHYAEVRAFLIKYYGNEKDGFAPTEPMHTVTAKDRVGLVTVGGEDYAIADIGMRMLEPHELYAAQGFPPGYIIAPIINGKRLSKAAQVRMCGNSVCPPIAAALVSANVPELSAWEKGERAA</sequence>
<dbReference type="GO" id="GO:0003677">
    <property type="term" value="F:DNA binding"/>
    <property type="evidence" value="ECO:0007669"/>
    <property type="project" value="TreeGrafter"/>
</dbReference>
<comment type="similarity">
    <text evidence="7">Belongs to the class I-like SAM-binding methyltransferase superfamily. C5-methyltransferase family.</text>
</comment>
<evidence type="ECO:0000313" key="10">
    <source>
        <dbReference type="Proteomes" id="UP000076023"/>
    </source>
</evidence>
<proteinExistence type="inferred from homology"/>
<dbReference type="AlphaFoldDB" id="A0A146GES2"/>
<dbReference type="Gene3D" id="3.40.50.150">
    <property type="entry name" value="Vaccinia Virus protein VP39"/>
    <property type="match status" value="1"/>
</dbReference>
<dbReference type="GO" id="GO:0032259">
    <property type="term" value="P:methylation"/>
    <property type="evidence" value="ECO:0007669"/>
    <property type="project" value="UniProtKB-KW"/>
</dbReference>
<dbReference type="Pfam" id="PF00145">
    <property type="entry name" value="DNA_methylase"/>
    <property type="match status" value="1"/>
</dbReference>
<protein>
    <recommendedName>
        <fullName evidence="1">DNA (cytosine-5-)-methyltransferase</fullName>
        <ecNumber evidence="1">2.1.1.37</ecNumber>
    </recommendedName>
</protein>
<dbReference type="RefSeq" id="WP_075081401.1">
    <property type="nucleotide sequence ID" value="NZ_BDCO01000003.1"/>
</dbReference>
<dbReference type="REBASE" id="209856">
    <property type="entry name" value="M.TsaNM5ORF3674P"/>
</dbReference>
<feature type="region of interest" description="Disordered" evidence="8">
    <location>
        <begin position="305"/>
        <end position="329"/>
    </location>
</feature>
<keyword evidence="2 7" id="KW-0489">Methyltransferase</keyword>